<protein>
    <submittedName>
        <fullName evidence="9">CD2-associated protein-like</fullName>
    </submittedName>
</protein>
<evidence type="ECO:0000313" key="8">
    <source>
        <dbReference type="Proteomes" id="UP000504635"/>
    </source>
</evidence>
<comment type="subcellular location">
    <subcellularLocation>
        <location evidence="1">Membrane</location>
        <topology evidence="1">Peripheral membrane protein</topology>
    </subcellularLocation>
</comment>
<dbReference type="KEGG" id="soy:115889715"/>
<dbReference type="InterPro" id="IPR001452">
    <property type="entry name" value="SH3_domain"/>
</dbReference>
<dbReference type="GeneID" id="115889715"/>
<dbReference type="PROSITE" id="PS50002">
    <property type="entry name" value="SH3"/>
    <property type="match status" value="1"/>
</dbReference>
<accession>A0A6J2YS77</accession>
<evidence type="ECO:0000256" key="4">
    <source>
        <dbReference type="ARBA" id="ARBA00023136"/>
    </source>
</evidence>
<feature type="compositionally biased region" description="Polar residues" evidence="6">
    <location>
        <begin position="86"/>
        <end position="101"/>
    </location>
</feature>
<feature type="non-terminal residue" evidence="9">
    <location>
        <position position="202"/>
    </location>
</feature>
<evidence type="ECO:0000256" key="1">
    <source>
        <dbReference type="ARBA" id="ARBA00004170"/>
    </source>
</evidence>
<feature type="compositionally biased region" description="Basic and acidic residues" evidence="6">
    <location>
        <begin position="158"/>
        <end position="172"/>
    </location>
</feature>
<name>A0A6J2YS77_SITOR</name>
<evidence type="ECO:0000256" key="5">
    <source>
        <dbReference type="PROSITE-ProRule" id="PRU00192"/>
    </source>
</evidence>
<dbReference type="Proteomes" id="UP000504635">
    <property type="component" value="Unplaced"/>
</dbReference>
<evidence type="ECO:0000256" key="6">
    <source>
        <dbReference type="SAM" id="MobiDB-lite"/>
    </source>
</evidence>
<dbReference type="Gene3D" id="2.30.30.40">
    <property type="entry name" value="SH3 Domains"/>
    <property type="match status" value="1"/>
</dbReference>
<feature type="compositionally biased region" description="Basic and acidic residues" evidence="6">
    <location>
        <begin position="102"/>
        <end position="111"/>
    </location>
</feature>
<dbReference type="GO" id="GO:0016192">
    <property type="term" value="P:vesicle-mediated transport"/>
    <property type="evidence" value="ECO:0007669"/>
    <property type="project" value="UniProtKB-ARBA"/>
</dbReference>
<evidence type="ECO:0000256" key="3">
    <source>
        <dbReference type="ARBA" id="ARBA00023054"/>
    </source>
</evidence>
<reference evidence="9" key="1">
    <citation type="submission" date="2025-08" db="UniProtKB">
        <authorList>
            <consortium name="RefSeq"/>
        </authorList>
    </citation>
    <scope>IDENTIFICATION</scope>
    <source>
        <tissue evidence="9">Gonads</tissue>
    </source>
</reference>
<keyword evidence="3" id="KW-0175">Coiled coil</keyword>
<feature type="compositionally biased region" description="Low complexity" evidence="6">
    <location>
        <begin position="121"/>
        <end position="139"/>
    </location>
</feature>
<keyword evidence="4" id="KW-0472">Membrane</keyword>
<evidence type="ECO:0000256" key="2">
    <source>
        <dbReference type="ARBA" id="ARBA00022443"/>
    </source>
</evidence>
<dbReference type="SUPFAM" id="SSF50044">
    <property type="entry name" value="SH3-domain"/>
    <property type="match status" value="1"/>
</dbReference>
<dbReference type="CDD" id="cd11875">
    <property type="entry name" value="SH3_CD2AP-like_3"/>
    <property type="match status" value="1"/>
</dbReference>
<keyword evidence="2 5" id="KW-0728">SH3 domain</keyword>
<evidence type="ECO:0000313" key="9">
    <source>
        <dbReference type="RefSeq" id="XP_030765640.1"/>
    </source>
</evidence>
<feature type="region of interest" description="Disordered" evidence="6">
    <location>
        <begin position="72"/>
        <end position="202"/>
    </location>
</feature>
<dbReference type="PANTHER" id="PTHR14167:SF81">
    <property type="entry name" value="ENDOPHILIN-A"/>
    <property type="match status" value="1"/>
</dbReference>
<dbReference type="InParanoid" id="A0A6J2YS77"/>
<gene>
    <name evidence="9" type="primary">LOC115889715</name>
</gene>
<dbReference type="PRINTS" id="PR00452">
    <property type="entry name" value="SH3DOMAIN"/>
</dbReference>
<dbReference type="Pfam" id="PF14604">
    <property type="entry name" value="SH3_9"/>
    <property type="match status" value="1"/>
</dbReference>
<organism evidence="8 9">
    <name type="scientific">Sitophilus oryzae</name>
    <name type="common">Rice weevil</name>
    <name type="synonym">Curculio oryzae</name>
    <dbReference type="NCBI Taxonomy" id="7048"/>
    <lineage>
        <taxon>Eukaryota</taxon>
        <taxon>Metazoa</taxon>
        <taxon>Ecdysozoa</taxon>
        <taxon>Arthropoda</taxon>
        <taxon>Hexapoda</taxon>
        <taxon>Insecta</taxon>
        <taxon>Pterygota</taxon>
        <taxon>Neoptera</taxon>
        <taxon>Endopterygota</taxon>
        <taxon>Coleoptera</taxon>
        <taxon>Polyphaga</taxon>
        <taxon>Cucujiformia</taxon>
        <taxon>Curculionidae</taxon>
        <taxon>Dryophthorinae</taxon>
        <taxon>Sitophilus</taxon>
    </lineage>
</organism>
<dbReference type="RefSeq" id="XP_030765640.1">
    <property type="nucleotide sequence ID" value="XM_030909780.1"/>
</dbReference>
<dbReference type="FunFam" id="2.30.30.40:FF:000072">
    <property type="entry name" value="Unconventional Myosin IB"/>
    <property type="match status" value="1"/>
</dbReference>
<evidence type="ECO:0000259" key="7">
    <source>
        <dbReference type="PROSITE" id="PS50002"/>
    </source>
</evidence>
<proteinExistence type="predicted"/>
<dbReference type="InterPro" id="IPR050384">
    <property type="entry name" value="Endophilin_SH3RF"/>
</dbReference>
<dbReference type="SMART" id="SM00326">
    <property type="entry name" value="SH3"/>
    <property type="match status" value="1"/>
</dbReference>
<dbReference type="AlphaFoldDB" id="A0A6J2YS77"/>
<keyword evidence="8" id="KW-1185">Reference proteome</keyword>
<dbReference type="OrthoDB" id="73680at2759"/>
<sequence>MLIVILPVVKEFCKVHFGYKAQKDDELTLKEGDIVTIISKDAEDQGWWRGELNGKIGVFPDNFVTLLLNNVQDKNPSPKHEAKPPANTNSAIKPSSVASQRKSLEIKKTDASKSTPPLPGKKPSVSLKKSPSGSSAGGLFSKLKDKIADAVDGVSSSKVKEAKEVKESEKNDSVALPDTSAFDQVDRRPLLGDVRASRARPP</sequence>
<feature type="domain" description="SH3" evidence="7">
    <location>
        <begin position="8"/>
        <end position="69"/>
    </location>
</feature>
<dbReference type="PANTHER" id="PTHR14167">
    <property type="entry name" value="SH3 DOMAIN-CONTAINING"/>
    <property type="match status" value="1"/>
</dbReference>
<dbReference type="InterPro" id="IPR036028">
    <property type="entry name" value="SH3-like_dom_sf"/>
</dbReference>